<protein>
    <submittedName>
        <fullName evidence="2">Uncharacterized protein</fullName>
    </submittedName>
</protein>
<accession>A0A8H6FC54</accession>
<name>A0A8H6FC54_9LECA</name>
<gene>
    <name evidence="2" type="ORF">HO133_001480</name>
</gene>
<dbReference type="Proteomes" id="UP000593566">
    <property type="component" value="Unassembled WGS sequence"/>
</dbReference>
<dbReference type="EMBL" id="JACCJB010000012">
    <property type="protein sequence ID" value="KAF6222394.1"/>
    <property type="molecule type" value="Genomic_DNA"/>
</dbReference>
<comment type="caution">
    <text evidence="2">The sequence shown here is derived from an EMBL/GenBank/DDBJ whole genome shotgun (WGS) entry which is preliminary data.</text>
</comment>
<evidence type="ECO:0000313" key="3">
    <source>
        <dbReference type="Proteomes" id="UP000593566"/>
    </source>
</evidence>
<feature type="region of interest" description="Disordered" evidence="1">
    <location>
        <begin position="1"/>
        <end position="35"/>
    </location>
</feature>
<dbReference type="RefSeq" id="XP_037151829.1">
    <property type="nucleotide sequence ID" value="XM_037292410.1"/>
</dbReference>
<dbReference type="AlphaFoldDB" id="A0A8H6FC54"/>
<proteinExistence type="predicted"/>
<sequence length="109" mass="11380">MYLTTGKFDPGGLIAGGGRQGHAFEGSEDESEPGVRANGLEALERLAEAKVANDVQSDVSVPVNLGSCALKAQGKKARFITLRIRAWSATLAVVTMMCGWPRGGGGEEC</sequence>
<dbReference type="GeneID" id="59329896"/>
<organism evidence="2 3">
    <name type="scientific">Letharia lupina</name>
    <dbReference type="NCBI Taxonomy" id="560253"/>
    <lineage>
        <taxon>Eukaryota</taxon>
        <taxon>Fungi</taxon>
        <taxon>Dikarya</taxon>
        <taxon>Ascomycota</taxon>
        <taxon>Pezizomycotina</taxon>
        <taxon>Lecanoromycetes</taxon>
        <taxon>OSLEUM clade</taxon>
        <taxon>Lecanoromycetidae</taxon>
        <taxon>Lecanorales</taxon>
        <taxon>Lecanorineae</taxon>
        <taxon>Parmeliaceae</taxon>
        <taxon>Letharia</taxon>
    </lineage>
</organism>
<evidence type="ECO:0000313" key="2">
    <source>
        <dbReference type="EMBL" id="KAF6222394.1"/>
    </source>
</evidence>
<keyword evidence="3" id="KW-1185">Reference proteome</keyword>
<evidence type="ECO:0000256" key="1">
    <source>
        <dbReference type="SAM" id="MobiDB-lite"/>
    </source>
</evidence>
<reference evidence="2 3" key="1">
    <citation type="journal article" date="2020" name="Genomics">
        <title>Complete, high-quality genomes from long-read metagenomic sequencing of two wolf lichen thalli reveals enigmatic genome architecture.</title>
        <authorList>
            <person name="McKenzie S.K."/>
            <person name="Walston R.F."/>
            <person name="Allen J.L."/>
        </authorList>
    </citation>
    <scope>NUCLEOTIDE SEQUENCE [LARGE SCALE GENOMIC DNA]</scope>
    <source>
        <strain evidence="2">WasteWater1</strain>
    </source>
</reference>